<dbReference type="EMBL" id="CYSR01000002">
    <property type="protein sequence ID" value="CUH97978.1"/>
    <property type="molecule type" value="Genomic_DNA"/>
</dbReference>
<keyword evidence="1" id="KW-0812">Transmembrane</keyword>
<dbReference type="STRING" id="1396826.PHA8399_00081"/>
<proteinExistence type="predicted"/>
<dbReference type="AlphaFoldDB" id="A0A0N7M3W6"/>
<dbReference type="Proteomes" id="UP000051326">
    <property type="component" value="Unassembled WGS sequence"/>
</dbReference>
<dbReference type="RefSeq" id="WP_058284245.1">
    <property type="nucleotide sequence ID" value="NZ_CP041159.1"/>
</dbReference>
<dbReference type="EMBL" id="CP081051">
    <property type="protein sequence ID" value="UWQ40451.1"/>
    <property type="molecule type" value="Genomic_DNA"/>
</dbReference>
<keyword evidence="5" id="KW-1185">Reference proteome</keyword>
<reference evidence="3" key="2">
    <citation type="submission" date="2021-08" db="EMBL/GenBank/DDBJ databases">
        <authorList>
            <person name="Nwanade C."/>
            <person name="Wang M."/>
            <person name="Masoudi A."/>
            <person name="Yu Z."/>
            <person name="Liu J."/>
        </authorList>
    </citation>
    <scope>NUCLEOTIDE SEQUENCE</scope>
    <source>
        <strain evidence="3">S166</strain>
    </source>
</reference>
<sequence length="82" mass="9018">MSAYALPAQLTLWQRILFAVPLLGRMIKEVAYGPAENLYYAIATFVSLWGCSILLFGIPGLYLPALAMVPVIFTLLITITRG</sequence>
<reference evidence="2 4" key="1">
    <citation type="submission" date="2015-09" db="EMBL/GenBank/DDBJ databases">
        <authorList>
            <consortium name="Swine Surveillance"/>
        </authorList>
    </citation>
    <scope>NUCLEOTIDE SEQUENCE [LARGE SCALE GENOMIC DNA]</scope>
    <source>
        <strain evidence="2 4">CECT 8399</strain>
    </source>
</reference>
<dbReference type="Proteomes" id="UP001058514">
    <property type="component" value="Chromosome"/>
</dbReference>
<gene>
    <name evidence="3" type="ORF">K3718_12905</name>
    <name evidence="2" type="ORF">PHA8399_00081</name>
</gene>
<evidence type="ECO:0000256" key="1">
    <source>
        <dbReference type="SAM" id="Phobius"/>
    </source>
</evidence>
<evidence type="ECO:0000313" key="4">
    <source>
        <dbReference type="Proteomes" id="UP000051326"/>
    </source>
</evidence>
<feature type="transmembrane region" description="Helical" evidence="1">
    <location>
        <begin position="62"/>
        <end position="80"/>
    </location>
</feature>
<evidence type="ECO:0000313" key="5">
    <source>
        <dbReference type="Proteomes" id="UP001058514"/>
    </source>
</evidence>
<accession>A0A0N7M3W6</accession>
<keyword evidence="1" id="KW-1133">Transmembrane helix</keyword>
<name>A0A0N7M3W6_9RHOB</name>
<keyword evidence="1" id="KW-0472">Membrane</keyword>
<evidence type="ECO:0000313" key="3">
    <source>
        <dbReference type="EMBL" id="UWQ40451.1"/>
    </source>
</evidence>
<organism evidence="2 4">
    <name type="scientific">Leisingera aquaemixtae</name>
    <dbReference type="NCBI Taxonomy" id="1396826"/>
    <lineage>
        <taxon>Bacteria</taxon>
        <taxon>Pseudomonadati</taxon>
        <taxon>Pseudomonadota</taxon>
        <taxon>Alphaproteobacteria</taxon>
        <taxon>Rhodobacterales</taxon>
        <taxon>Roseobacteraceae</taxon>
        <taxon>Leisingera</taxon>
    </lineage>
</organism>
<protein>
    <submittedName>
        <fullName evidence="2">Uncharacterized protein</fullName>
    </submittedName>
</protein>
<evidence type="ECO:0000313" key="2">
    <source>
        <dbReference type="EMBL" id="CUH97978.1"/>
    </source>
</evidence>